<accession>A0AAN8XIQ9</accession>
<gene>
    <name evidence="2" type="ORF">SK128_021258</name>
</gene>
<organism evidence="2 3">
    <name type="scientific">Halocaridina rubra</name>
    <name type="common">Hawaiian red shrimp</name>
    <dbReference type="NCBI Taxonomy" id="373956"/>
    <lineage>
        <taxon>Eukaryota</taxon>
        <taxon>Metazoa</taxon>
        <taxon>Ecdysozoa</taxon>
        <taxon>Arthropoda</taxon>
        <taxon>Crustacea</taxon>
        <taxon>Multicrustacea</taxon>
        <taxon>Malacostraca</taxon>
        <taxon>Eumalacostraca</taxon>
        <taxon>Eucarida</taxon>
        <taxon>Decapoda</taxon>
        <taxon>Pleocyemata</taxon>
        <taxon>Caridea</taxon>
        <taxon>Atyoidea</taxon>
        <taxon>Atyidae</taxon>
        <taxon>Halocaridina</taxon>
    </lineage>
</organism>
<dbReference type="EMBL" id="JAXCGZ010004033">
    <property type="protein sequence ID" value="KAK7082413.1"/>
    <property type="molecule type" value="Genomic_DNA"/>
</dbReference>
<evidence type="ECO:0000313" key="3">
    <source>
        <dbReference type="Proteomes" id="UP001381693"/>
    </source>
</evidence>
<feature type="compositionally biased region" description="Basic residues" evidence="1">
    <location>
        <begin position="81"/>
        <end position="90"/>
    </location>
</feature>
<keyword evidence="3" id="KW-1185">Reference proteome</keyword>
<feature type="region of interest" description="Disordered" evidence="1">
    <location>
        <begin position="71"/>
        <end position="90"/>
    </location>
</feature>
<dbReference type="AlphaFoldDB" id="A0AAN8XIQ9"/>
<evidence type="ECO:0000313" key="2">
    <source>
        <dbReference type="EMBL" id="KAK7082413.1"/>
    </source>
</evidence>
<protein>
    <submittedName>
        <fullName evidence="2">Uncharacterized protein</fullName>
    </submittedName>
</protein>
<comment type="caution">
    <text evidence="2">The sequence shown here is derived from an EMBL/GenBank/DDBJ whole genome shotgun (WGS) entry which is preliminary data.</text>
</comment>
<reference evidence="2 3" key="1">
    <citation type="submission" date="2023-11" db="EMBL/GenBank/DDBJ databases">
        <title>Halocaridina rubra genome assembly.</title>
        <authorList>
            <person name="Smith C."/>
        </authorList>
    </citation>
    <scope>NUCLEOTIDE SEQUENCE [LARGE SCALE GENOMIC DNA]</scope>
    <source>
        <strain evidence="2">EP-1</strain>
        <tissue evidence="2">Whole</tissue>
    </source>
</reference>
<dbReference type="Proteomes" id="UP001381693">
    <property type="component" value="Unassembled WGS sequence"/>
</dbReference>
<evidence type="ECO:0000256" key="1">
    <source>
        <dbReference type="SAM" id="MobiDB-lite"/>
    </source>
</evidence>
<name>A0AAN8XIQ9_HALRR</name>
<sequence>MTFMMTPIPTLEVWPPKLPSYEISLLRIPLASGTLQHCELSGFFSRDVTTLPFLSPSASGGEMLYETRRASEYEASGGRNKSYRNKTKSI</sequence>
<proteinExistence type="predicted"/>